<evidence type="ECO:0000313" key="12">
    <source>
        <dbReference type="EMBL" id="CAF0850419.1"/>
    </source>
</evidence>
<evidence type="ECO:0000313" key="10">
    <source>
        <dbReference type="EMBL" id="CAF0801742.1"/>
    </source>
</evidence>
<dbReference type="Proteomes" id="UP000663864">
    <property type="component" value="Unassembled WGS sequence"/>
</dbReference>
<evidence type="ECO:0000259" key="7">
    <source>
        <dbReference type="PROSITE" id="PS50181"/>
    </source>
</evidence>
<dbReference type="Proteomes" id="UP000663836">
    <property type="component" value="Unassembled WGS sequence"/>
</dbReference>
<dbReference type="Proteomes" id="UP000663854">
    <property type="component" value="Unassembled WGS sequence"/>
</dbReference>
<evidence type="ECO:0000313" key="13">
    <source>
        <dbReference type="EMBL" id="CAF0900272.1"/>
    </source>
</evidence>
<comment type="caution">
    <text evidence="15">The sequence shown here is derived from an EMBL/GenBank/DDBJ whole genome shotgun (WGS) entry which is preliminary data.</text>
</comment>
<dbReference type="EMBL" id="CAJOAX010005537">
    <property type="protein sequence ID" value="CAF3951624.1"/>
    <property type="molecule type" value="Genomic_DNA"/>
</dbReference>
<dbReference type="Gene3D" id="1.20.1280.50">
    <property type="match status" value="1"/>
</dbReference>
<dbReference type="InterPro" id="IPR045464">
    <property type="entry name" value="Hrt3/FBXO9_C"/>
</dbReference>
<evidence type="ECO:0000313" key="11">
    <source>
        <dbReference type="EMBL" id="CAF0825088.1"/>
    </source>
</evidence>
<comment type="subcellular location">
    <subcellularLocation>
        <location evidence="1">Cytoplasm</location>
    </subcellularLocation>
</comment>
<dbReference type="Proteomes" id="UP000663870">
    <property type="component" value="Unassembled WGS sequence"/>
</dbReference>
<dbReference type="EMBL" id="CAJNOH010000007">
    <property type="protein sequence ID" value="CAF0739189.1"/>
    <property type="molecule type" value="Genomic_DNA"/>
</dbReference>
<dbReference type="Pfam" id="PF19270">
    <property type="entry name" value="FBO_C"/>
    <property type="match status" value="1"/>
</dbReference>
<dbReference type="AlphaFoldDB" id="A0A819KMK8"/>
<dbReference type="EMBL" id="CAJOBD010000195">
    <property type="protein sequence ID" value="CAF3610118.1"/>
    <property type="molecule type" value="Genomic_DNA"/>
</dbReference>
<evidence type="ECO:0000256" key="5">
    <source>
        <dbReference type="ARBA" id="ARBA00022786"/>
    </source>
</evidence>
<proteinExistence type="predicted"/>
<dbReference type="PROSITE" id="PS50181">
    <property type="entry name" value="FBOX"/>
    <property type="match status" value="1"/>
</dbReference>
<dbReference type="Proteomes" id="UP000663889">
    <property type="component" value="Unassembled WGS sequence"/>
</dbReference>
<dbReference type="FunFam" id="1.20.1280.50:FF:000012">
    <property type="entry name" value="F-box only protein 9"/>
    <property type="match status" value="1"/>
</dbReference>
<accession>A0A819KMK8</accession>
<protein>
    <recommendedName>
        <fullName evidence="3">F-box only protein 9</fullName>
    </recommendedName>
</protein>
<dbReference type="GO" id="GO:0005737">
    <property type="term" value="C:cytoplasm"/>
    <property type="evidence" value="ECO:0007669"/>
    <property type="project" value="UniProtKB-SubCell"/>
</dbReference>
<evidence type="ECO:0000313" key="8">
    <source>
        <dbReference type="EMBL" id="CAF0739189.1"/>
    </source>
</evidence>
<evidence type="ECO:0000256" key="6">
    <source>
        <dbReference type="ARBA" id="ARBA00022803"/>
    </source>
</evidence>
<reference evidence="15" key="1">
    <citation type="submission" date="2021-02" db="EMBL/GenBank/DDBJ databases">
        <authorList>
            <person name="Nowell W R."/>
        </authorList>
    </citation>
    <scope>NUCLEOTIDE SEQUENCE</scope>
</reference>
<evidence type="ECO:0000313" key="15">
    <source>
        <dbReference type="EMBL" id="CAF3951624.1"/>
    </source>
</evidence>
<dbReference type="EMBL" id="CAJNOL010000059">
    <property type="protein sequence ID" value="CAF0801742.1"/>
    <property type="molecule type" value="Genomic_DNA"/>
</dbReference>
<evidence type="ECO:0000313" key="16">
    <source>
        <dbReference type="Proteomes" id="UP000663823"/>
    </source>
</evidence>
<gene>
    <name evidence="14" type="ORF">JBS370_LOCUS4247</name>
    <name evidence="9" type="ORF">JXQ802_LOCUS4083</name>
    <name evidence="10" type="ORF">JXQ802_LOCUS4264</name>
    <name evidence="15" type="ORF">OTI717_LOCUS26414</name>
    <name evidence="8" type="ORF">PYM288_LOCUS1452</name>
    <name evidence="13" type="ORF">RFH988_LOCUS8948</name>
    <name evidence="11" type="ORF">SEV965_LOCUS1821</name>
    <name evidence="12" type="ORF">ZHD862_LOCUS4845</name>
</gene>
<dbReference type="GO" id="GO:0031146">
    <property type="term" value="P:SCF-dependent proteasomal ubiquitin-dependent protein catabolic process"/>
    <property type="evidence" value="ECO:0007669"/>
    <property type="project" value="TreeGrafter"/>
</dbReference>
<organism evidence="15 16">
    <name type="scientific">Rotaria sordida</name>
    <dbReference type="NCBI Taxonomy" id="392033"/>
    <lineage>
        <taxon>Eukaryota</taxon>
        <taxon>Metazoa</taxon>
        <taxon>Spiralia</taxon>
        <taxon>Gnathifera</taxon>
        <taxon>Rotifera</taxon>
        <taxon>Eurotatoria</taxon>
        <taxon>Bdelloidea</taxon>
        <taxon>Philodinida</taxon>
        <taxon>Philodinidae</taxon>
        <taxon>Rotaria</taxon>
    </lineage>
</organism>
<dbReference type="EMBL" id="CAJNOL010000056">
    <property type="protein sequence ID" value="CAF0798156.1"/>
    <property type="molecule type" value="Genomic_DNA"/>
</dbReference>
<dbReference type="Proteomes" id="UP000663882">
    <property type="component" value="Unassembled WGS sequence"/>
</dbReference>
<dbReference type="OrthoDB" id="2117972at2759"/>
<dbReference type="SUPFAM" id="SSF81383">
    <property type="entry name" value="F-box domain"/>
    <property type="match status" value="1"/>
</dbReference>
<feature type="domain" description="F-box" evidence="7">
    <location>
        <begin position="165"/>
        <end position="216"/>
    </location>
</feature>
<evidence type="ECO:0000256" key="2">
    <source>
        <dbReference type="ARBA" id="ARBA00004906"/>
    </source>
</evidence>
<dbReference type="CDD" id="cd22089">
    <property type="entry name" value="F-box_FBXO9"/>
    <property type="match status" value="1"/>
</dbReference>
<evidence type="ECO:0000313" key="14">
    <source>
        <dbReference type="EMBL" id="CAF3610118.1"/>
    </source>
</evidence>
<keyword evidence="17" id="KW-1185">Reference proteome</keyword>
<dbReference type="GO" id="GO:0019005">
    <property type="term" value="C:SCF ubiquitin ligase complex"/>
    <property type="evidence" value="ECO:0007669"/>
    <property type="project" value="TreeGrafter"/>
</dbReference>
<evidence type="ECO:0000313" key="9">
    <source>
        <dbReference type="EMBL" id="CAF0798156.1"/>
    </source>
</evidence>
<evidence type="ECO:0000256" key="4">
    <source>
        <dbReference type="ARBA" id="ARBA00022490"/>
    </source>
</evidence>
<keyword evidence="6" id="KW-0802">TPR repeat</keyword>
<evidence type="ECO:0000256" key="1">
    <source>
        <dbReference type="ARBA" id="ARBA00004496"/>
    </source>
</evidence>
<dbReference type="InterPro" id="IPR036047">
    <property type="entry name" value="F-box-like_dom_sf"/>
</dbReference>
<sequence length="429" mass="50712">MDSDRDSDDCEYEMNEQRTNERRIELQLDEFLNKWKKEIQQRTVYGHVINDKQKEQEEPINVEEQAKHFFQRASDLEREGKLYDAIKYYRAAMQLVPDIEFRMARKGQQQITTMDLNNRQEDADEDNNIDEVSEQDDSLIDSLQRIHMDDSELSAICVKNFPQQATHISSLPSEVLIYIFRWVVSSDLDIRSLEQCARVCRGFYICARDSQLWKMICFKTWGVNIGNSSTNINWRHMFINRPHVVFNGVYISRATYIRQGEQSLDTFYSPWHLVEYYRYIRFFPDGIVLVYTSADEPRATVARLKSRYSIRDSSLIYGNYRLQNNRVLIVAKRTTQRTSTMTSTQRRGGKDLQTSDIEQTMNMEFEMCDAGKKKYHQLVWTHYEIKFTNKRTGEERSTLLDVVNDRHAYPALIFSRVKSYALAAEQLLK</sequence>
<dbReference type="EMBL" id="CAJNOO010000310">
    <property type="protein sequence ID" value="CAF0900272.1"/>
    <property type="molecule type" value="Genomic_DNA"/>
</dbReference>
<dbReference type="EMBL" id="CAJNOU010000037">
    <property type="protein sequence ID" value="CAF0825088.1"/>
    <property type="molecule type" value="Genomic_DNA"/>
</dbReference>
<dbReference type="EMBL" id="CAJNOT010000121">
    <property type="protein sequence ID" value="CAF0850419.1"/>
    <property type="molecule type" value="Genomic_DNA"/>
</dbReference>
<dbReference type="Pfam" id="PF12937">
    <property type="entry name" value="F-box-like"/>
    <property type="match status" value="1"/>
</dbReference>
<dbReference type="PANTHER" id="PTHR12874:SF29">
    <property type="entry name" value="F-BOX ONLY PROTEIN 9"/>
    <property type="match status" value="1"/>
</dbReference>
<comment type="pathway">
    <text evidence="2">Protein modification; protein ubiquitination.</text>
</comment>
<keyword evidence="4" id="KW-0963">Cytoplasm</keyword>
<evidence type="ECO:0000256" key="3">
    <source>
        <dbReference type="ARBA" id="ARBA00019775"/>
    </source>
</evidence>
<dbReference type="Proteomes" id="UP000663823">
    <property type="component" value="Unassembled WGS sequence"/>
</dbReference>
<keyword evidence="5" id="KW-0833">Ubl conjugation pathway</keyword>
<name>A0A819KMK8_9BILA</name>
<dbReference type="PANTHER" id="PTHR12874">
    <property type="entry name" value="F-BOX ONLY PROTEIN 48-RELATED"/>
    <property type="match status" value="1"/>
</dbReference>
<dbReference type="InterPro" id="IPR001810">
    <property type="entry name" value="F-box_dom"/>
</dbReference>
<evidence type="ECO:0000313" key="17">
    <source>
        <dbReference type="Proteomes" id="UP000663870"/>
    </source>
</evidence>